<dbReference type="AlphaFoldDB" id="A0A6C0HI42"/>
<name>A0A6C0HI42_9ZZZZ</name>
<protein>
    <recommendedName>
        <fullName evidence="1">Thioredoxin domain-containing protein</fullName>
    </recommendedName>
</protein>
<dbReference type="EMBL" id="MN739966">
    <property type="protein sequence ID" value="QHT80252.1"/>
    <property type="molecule type" value="Genomic_DNA"/>
</dbReference>
<organism evidence="2">
    <name type="scientific">viral metagenome</name>
    <dbReference type="NCBI Taxonomy" id="1070528"/>
    <lineage>
        <taxon>unclassified sequences</taxon>
        <taxon>metagenomes</taxon>
        <taxon>organismal metagenomes</taxon>
    </lineage>
</organism>
<sequence>MTFFDIYYILRNMQRTKRSFSSGKNRKTLKKSAILKKPVYGRIYADWCGHCTSMKPAWNELKKHMKGKWISVNIEDKQQERRVPKINRILNPVPALEMASGFPYIFRIVDHKLETYNGSRDFESMKNWLNSPIV</sequence>
<dbReference type="InterPro" id="IPR013766">
    <property type="entry name" value="Thioredoxin_domain"/>
</dbReference>
<proteinExistence type="predicted"/>
<evidence type="ECO:0000313" key="2">
    <source>
        <dbReference type="EMBL" id="QHT80252.1"/>
    </source>
</evidence>
<accession>A0A6C0HI42</accession>
<feature type="domain" description="Thioredoxin" evidence="1">
    <location>
        <begin position="37"/>
        <end position="98"/>
    </location>
</feature>
<dbReference type="Pfam" id="PF00085">
    <property type="entry name" value="Thioredoxin"/>
    <property type="match status" value="1"/>
</dbReference>
<reference evidence="2" key="1">
    <citation type="journal article" date="2020" name="Nature">
        <title>Giant virus diversity and host interactions through global metagenomics.</title>
        <authorList>
            <person name="Schulz F."/>
            <person name="Roux S."/>
            <person name="Paez-Espino D."/>
            <person name="Jungbluth S."/>
            <person name="Walsh D.A."/>
            <person name="Denef V.J."/>
            <person name="McMahon K.D."/>
            <person name="Konstantinidis K.T."/>
            <person name="Eloe-Fadrosh E.A."/>
            <person name="Kyrpides N.C."/>
            <person name="Woyke T."/>
        </authorList>
    </citation>
    <scope>NUCLEOTIDE SEQUENCE</scope>
    <source>
        <strain evidence="2">GVMAG-M-3300023184-120</strain>
    </source>
</reference>
<evidence type="ECO:0000259" key="1">
    <source>
        <dbReference type="Pfam" id="PF00085"/>
    </source>
</evidence>
<dbReference type="Gene3D" id="3.40.30.10">
    <property type="entry name" value="Glutaredoxin"/>
    <property type="match status" value="1"/>
</dbReference>
<dbReference type="InterPro" id="IPR036249">
    <property type="entry name" value="Thioredoxin-like_sf"/>
</dbReference>
<dbReference type="SUPFAM" id="SSF52833">
    <property type="entry name" value="Thioredoxin-like"/>
    <property type="match status" value="1"/>
</dbReference>